<evidence type="ECO:0000313" key="1">
    <source>
        <dbReference type="EMBL" id="VDN30725.1"/>
    </source>
</evidence>
<dbReference type="EMBL" id="UYRT01085918">
    <property type="protein sequence ID" value="VDN30725.1"/>
    <property type="molecule type" value="Genomic_DNA"/>
</dbReference>
<evidence type="ECO:0000313" key="2">
    <source>
        <dbReference type="Proteomes" id="UP000271098"/>
    </source>
</evidence>
<proteinExistence type="predicted"/>
<evidence type="ECO:0000313" key="3">
    <source>
        <dbReference type="WBParaSite" id="GPUH_0001796001-mRNA-1"/>
    </source>
</evidence>
<sequence length="81" mass="8681">MNHLNSLLSLLPNEFRNKLNNSAKGLFGENISEGIARRIGEVLSPPRSGIDAQVPLTRSNLDFIVHNANTAGVMPPASSIS</sequence>
<reference evidence="3" key="1">
    <citation type="submission" date="2016-06" db="UniProtKB">
        <authorList>
            <consortium name="WormBaseParasite"/>
        </authorList>
    </citation>
    <scope>IDENTIFICATION</scope>
</reference>
<dbReference type="AlphaFoldDB" id="A0A183EAE4"/>
<name>A0A183EAE4_9BILA</name>
<gene>
    <name evidence="1" type="ORF">GPUH_LOCUS17935</name>
</gene>
<dbReference type="Proteomes" id="UP000271098">
    <property type="component" value="Unassembled WGS sequence"/>
</dbReference>
<organism evidence="3">
    <name type="scientific">Gongylonema pulchrum</name>
    <dbReference type="NCBI Taxonomy" id="637853"/>
    <lineage>
        <taxon>Eukaryota</taxon>
        <taxon>Metazoa</taxon>
        <taxon>Ecdysozoa</taxon>
        <taxon>Nematoda</taxon>
        <taxon>Chromadorea</taxon>
        <taxon>Rhabditida</taxon>
        <taxon>Spirurina</taxon>
        <taxon>Spiruromorpha</taxon>
        <taxon>Spiruroidea</taxon>
        <taxon>Gongylonematidae</taxon>
        <taxon>Gongylonema</taxon>
    </lineage>
</organism>
<accession>A0A183EAE4</accession>
<protein>
    <submittedName>
        <fullName evidence="3">Killing factor KicB</fullName>
    </submittedName>
</protein>
<dbReference type="WBParaSite" id="GPUH_0001796001-mRNA-1">
    <property type="protein sequence ID" value="GPUH_0001796001-mRNA-1"/>
    <property type="gene ID" value="GPUH_0001796001"/>
</dbReference>
<dbReference type="OrthoDB" id="5807587at2759"/>
<keyword evidence="2" id="KW-1185">Reference proteome</keyword>
<reference evidence="1 2" key="2">
    <citation type="submission" date="2018-11" db="EMBL/GenBank/DDBJ databases">
        <authorList>
            <consortium name="Pathogen Informatics"/>
        </authorList>
    </citation>
    <scope>NUCLEOTIDE SEQUENCE [LARGE SCALE GENOMIC DNA]</scope>
</reference>